<organism evidence="1 2">
    <name type="scientific">Quercus suber</name>
    <name type="common">Cork oak</name>
    <dbReference type="NCBI Taxonomy" id="58331"/>
    <lineage>
        <taxon>Eukaryota</taxon>
        <taxon>Viridiplantae</taxon>
        <taxon>Streptophyta</taxon>
        <taxon>Embryophyta</taxon>
        <taxon>Tracheophyta</taxon>
        <taxon>Spermatophyta</taxon>
        <taxon>Magnoliopsida</taxon>
        <taxon>eudicotyledons</taxon>
        <taxon>Gunneridae</taxon>
        <taxon>Pentapetalae</taxon>
        <taxon>rosids</taxon>
        <taxon>fabids</taxon>
        <taxon>Fagales</taxon>
        <taxon>Fagaceae</taxon>
        <taxon>Quercus</taxon>
    </lineage>
</organism>
<comment type="caution">
    <text evidence="1">The sequence shown here is derived from an EMBL/GenBank/DDBJ whole genome shotgun (WGS) entry which is preliminary data.</text>
</comment>
<keyword evidence="2" id="KW-1185">Reference proteome</keyword>
<proteinExistence type="predicted"/>
<protein>
    <submittedName>
        <fullName evidence="1">Uncharacterized protein</fullName>
    </submittedName>
</protein>
<reference evidence="1 2" key="1">
    <citation type="journal article" date="2018" name="Sci. Data">
        <title>The draft genome sequence of cork oak.</title>
        <authorList>
            <person name="Ramos A.M."/>
            <person name="Usie A."/>
            <person name="Barbosa P."/>
            <person name="Barros P.M."/>
            <person name="Capote T."/>
            <person name="Chaves I."/>
            <person name="Simoes F."/>
            <person name="Abreu I."/>
            <person name="Carrasquinho I."/>
            <person name="Faro C."/>
            <person name="Guimaraes J.B."/>
            <person name="Mendonca D."/>
            <person name="Nobrega F."/>
            <person name="Rodrigues L."/>
            <person name="Saibo N.J.M."/>
            <person name="Varela M.C."/>
            <person name="Egas C."/>
            <person name="Matos J."/>
            <person name="Miguel C.M."/>
            <person name="Oliveira M.M."/>
            <person name="Ricardo C.P."/>
            <person name="Goncalves S."/>
        </authorList>
    </citation>
    <scope>NUCLEOTIDE SEQUENCE [LARGE SCALE GENOMIC DNA]</scope>
    <source>
        <strain evidence="2">cv. HL8</strain>
    </source>
</reference>
<dbReference type="Proteomes" id="UP000237347">
    <property type="component" value="Unassembled WGS sequence"/>
</dbReference>
<gene>
    <name evidence="1" type="ORF">CFP56_021137</name>
</gene>
<feature type="non-terminal residue" evidence="1">
    <location>
        <position position="1"/>
    </location>
</feature>
<sequence length="112" mass="13505">RVPYRLQIDSKPRPRSPLFQNLLIEIRLQVRPWELRKLQLEPFHKIDLRRRRSNCWHKKRSRRNVVAKKKTTKKNALKFDEEEDDVVARFSLSMADSEKARVSLRSLKISRA</sequence>
<evidence type="ECO:0000313" key="2">
    <source>
        <dbReference type="Proteomes" id="UP000237347"/>
    </source>
</evidence>
<dbReference type="EMBL" id="PKMF04000327">
    <property type="protein sequence ID" value="KAK7837531.1"/>
    <property type="molecule type" value="Genomic_DNA"/>
</dbReference>
<evidence type="ECO:0000313" key="1">
    <source>
        <dbReference type="EMBL" id="KAK7837531.1"/>
    </source>
</evidence>
<dbReference type="AlphaFoldDB" id="A0AAW0KI03"/>
<accession>A0AAW0KI03</accession>
<name>A0AAW0KI03_QUESU</name>